<feature type="transmembrane region" description="Helical" evidence="2">
    <location>
        <begin position="273"/>
        <end position="294"/>
    </location>
</feature>
<proteinExistence type="predicted"/>
<comment type="caution">
    <text evidence="4">The sequence shown here is derived from an EMBL/GenBank/DDBJ whole genome shotgun (WGS) entry which is preliminary data.</text>
</comment>
<reference evidence="5" key="1">
    <citation type="journal article" date="2019" name="Int. J. Syst. Evol. Microbiol.">
        <title>The Global Catalogue of Microorganisms (GCM) 10K type strain sequencing project: providing services to taxonomists for standard genome sequencing and annotation.</title>
        <authorList>
            <consortium name="The Broad Institute Genomics Platform"/>
            <consortium name="The Broad Institute Genome Sequencing Center for Infectious Disease"/>
            <person name="Wu L."/>
            <person name="Ma J."/>
        </authorList>
    </citation>
    <scope>NUCLEOTIDE SEQUENCE [LARGE SCALE GENOMIC DNA]</scope>
    <source>
        <strain evidence="5">CGMCC 1.15399</strain>
    </source>
</reference>
<feature type="transmembrane region" description="Helical" evidence="2">
    <location>
        <begin position="110"/>
        <end position="131"/>
    </location>
</feature>
<feature type="compositionally biased region" description="Basic residues" evidence="1">
    <location>
        <begin position="322"/>
        <end position="331"/>
    </location>
</feature>
<feature type="region of interest" description="Disordered" evidence="1">
    <location>
        <begin position="316"/>
        <end position="338"/>
    </location>
</feature>
<evidence type="ECO:0000256" key="3">
    <source>
        <dbReference type="SAM" id="SignalP"/>
    </source>
</evidence>
<accession>A0ABW4GZF0</accession>
<evidence type="ECO:0000256" key="1">
    <source>
        <dbReference type="SAM" id="MobiDB-lite"/>
    </source>
</evidence>
<name>A0ABW4GZF0_9ACTN</name>
<evidence type="ECO:0000256" key="2">
    <source>
        <dbReference type="SAM" id="Phobius"/>
    </source>
</evidence>
<evidence type="ECO:0000313" key="5">
    <source>
        <dbReference type="Proteomes" id="UP001597097"/>
    </source>
</evidence>
<keyword evidence="2" id="KW-0472">Membrane</keyword>
<keyword evidence="5" id="KW-1185">Reference proteome</keyword>
<keyword evidence="2" id="KW-0812">Transmembrane</keyword>
<dbReference type="Proteomes" id="UP001597097">
    <property type="component" value="Unassembled WGS sequence"/>
</dbReference>
<dbReference type="RefSeq" id="WP_219532636.1">
    <property type="nucleotide sequence ID" value="NZ_JAHKRM010000015.1"/>
</dbReference>
<evidence type="ECO:0008006" key="6">
    <source>
        <dbReference type="Google" id="ProtNLM"/>
    </source>
</evidence>
<protein>
    <recommendedName>
        <fullName evidence="6">DUF3592 domain-containing protein</fullName>
    </recommendedName>
</protein>
<organism evidence="4 5">
    <name type="scientific">Nonomuraea guangzhouensis</name>
    <dbReference type="NCBI Taxonomy" id="1291555"/>
    <lineage>
        <taxon>Bacteria</taxon>
        <taxon>Bacillati</taxon>
        <taxon>Actinomycetota</taxon>
        <taxon>Actinomycetes</taxon>
        <taxon>Streptosporangiales</taxon>
        <taxon>Streptosporangiaceae</taxon>
        <taxon>Nonomuraea</taxon>
    </lineage>
</organism>
<evidence type="ECO:0000313" key="4">
    <source>
        <dbReference type="EMBL" id="MFD1547766.1"/>
    </source>
</evidence>
<gene>
    <name evidence="4" type="ORF">ACFSJ0_62810</name>
</gene>
<sequence>MTGLTLGMLVAVAILGVRCADVAAQDARATVRATAYVSHVHDDDSDGPEAVGLTWTDSQGVEHVTIVQVGGRLALDSAVAVRYDPGNPGGLVFPAEEEAFPPPGDWQSRYLLALLATYVFLGVLVGARLALNVRAKRMPEASWRAMPLLVTYGSSLARWYTGYLRLVPPGDARGFVQRVYWHPALDRMPYWADRALGGKVLVRVGPWPFRRAVVTLPDGTRLWPAGRLRRRIPWGWSAEERPVGAPHHYMPTRDLIIAILALSALELSGFVDFFVGMASLGLVFGLIFFLWGWYGGEAICGDGWWAFDVIPRGPVQNPRGSSPRRHRRKKTPQQNRAS</sequence>
<feature type="chain" id="PRO_5046008157" description="DUF3592 domain-containing protein" evidence="3">
    <location>
        <begin position="20"/>
        <end position="338"/>
    </location>
</feature>
<keyword evidence="2" id="KW-1133">Transmembrane helix</keyword>
<feature type="signal peptide" evidence="3">
    <location>
        <begin position="1"/>
        <end position="19"/>
    </location>
</feature>
<keyword evidence="3" id="KW-0732">Signal</keyword>
<dbReference type="EMBL" id="JBHUCM010000083">
    <property type="protein sequence ID" value="MFD1547766.1"/>
    <property type="molecule type" value="Genomic_DNA"/>
</dbReference>